<dbReference type="InterPro" id="IPR016164">
    <property type="entry name" value="FAD-linked_Oxase-like_C"/>
</dbReference>
<evidence type="ECO:0000313" key="5">
    <source>
        <dbReference type="Proteomes" id="UP000094936"/>
    </source>
</evidence>
<dbReference type="GO" id="GO:0050660">
    <property type="term" value="F:flavin adenine dinucleotide binding"/>
    <property type="evidence" value="ECO:0007669"/>
    <property type="project" value="InterPro"/>
</dbReference>
<dbReference type="SUPFAM" id="SSF55103">
    <property type="entry name" value="FAD-linked oxidases, C-terminal domain"/>
    <property type="match status" value="1"/>
</dbReference>
<dbReference type="EMBL" id="LYBM01000001">
    <property type="protein sequence ID" value="ODA36318.1"/>
    <property type="molecule type" value="Genomic_DNA"/>
</dbReference>
<dbReference type="Gene3D" id="1.10.45.10">
    <property type="entry name" value="Vanillyl-alcohol Oxidase, Chain A, domain 4"/>
    <property type="match status" value="1"/>
</dbReference>
<dbReference type="AlphaFoldDB" id="A0A1C3EST5"/>
<name>A0A1C3EST5_9GAMM</name>
<keyword evidence="1" id="KW-0285">Flavoprotein</keyword>
<feature type="domain" description="Cholesterol oxidase substrate-binding" evidence="3">
    <location>
        <begin position="159"/>
        <end position="363"/>
    </location>
</feature>
<dbReference type="InterPro" id="IPR015213">
    <property type="entry name" value="Cholesterol_OX_subst-bd"/>
</dbReference>
<keyword evidence="2" id="KW-0274">FAD</keyword>
<feature type="domain" description="Cholesterol oxidase substrate-binding" evidence="3">
    <location>
        <begin position="3"/>
        <end position="107"/>
    </location>
</feature>
<proteinExistence type="predicted"/>
<keyword evidence="5" id="KW-1185">Reference proteome</keyword>
<dbReference type="Gene3D" id="3.40.462.10">
    <property type="entry name" value="FAD-linked oxidases, C-terminal domain"/>
    <property type="match status" value="1"/>
</dbReference>
<gene>
    <name evidence="4" type="ORF">A8L45_01260</name>
</gene>
<dbReference type="Proteomes" id="UP000094936">
    <property type="component" value="Unassembled WGS sequence"/>
</dbReference>
<dbReference type="InterPro" id="IPR016170">
    <property type="entry name" value="Cytok_DH_C_sf"/>
</dbReference>
<protein>
    <recommendedName>
        <fullName evidence="3">Cholesterol oxidase substrate-binding domain-containing protein</fullName>
    </recommendedName>
</protein>
<dbReference type="GO" id="GO:0003824">
    <property type="term" value="F:catalytic activity"/>
    <property type="evidence" value="ECO:0007669"/>
    <property type="project" value="InterPro"/>
</dbReference>
<evidence type="ECO:0000259" key="3">
    <source>
        <dbReference type="Pfam" id="PF09129"/>
    </source>
</evidence>
<accession>A0A1C3EST5</accession>
<reference evidence="4 5" key="1">
    <citation type="submission" date="2016-05" db="EMBL/GenBank/DDBJ databases">
        <title>Genomic Taxonomy of the Vibrionaceae.</title>
        <authorList>
            <person name="Gomez-Gil B."/>
            <person name="Enciso-Ibarra J."/>
        </authorList>
    </citation>
    <scope>NUCLEOTIDE SEQUENCE [LARGE SCALE GENOMIC DNA]</scope>
    <source>
        <strain evidence="4 5">CAIM 1920</strain>
    </source>
</reference>
<dbReference type="InterPro" id="IPR016171">
    <property type="entry name" value="Vanillyl_alc_oxidase_C-sub2"/>
</dbReference>
<evidence type="ECO:0000313" key="4">
    <source>
        <dbReference type="EMBL" id="ODA36318.1"/>
    </source>
</evidence>
<dbReference type="Pfam" id="PF09129">
    <property type="entry name" value="Chol_subst-bind"/>
    <property type="match status" value="2"/>
</dbReference>
<evidence type="ECO:0000256" key="1">
    <source>
        <dbReference type="ARBA" id="ARBA00022630"/>
    </source>
</evidence>
<evidence type="ECO:0000256" key="2">
    <source>
        <dbReference type="ARBA" id="ARBA00022827"/>
    </source>
</evidence>
<organism evidence="4 5">
    <name type="scientific">Veronia pacifica</name>
    <dbReference type="NCBI Taxonomy" id="1080227"/>
    <lineage>
        <taxon>Bacteria</taxon>
        <taxon>Pseudomonadati</taxon>
        <taxon>Pseudomonadota</taxon>
        <taxon>Gammaproteobacteria</taxon>
        <taxon>Vibrionales</taxon>
        <taxon>Vibrionaceae</taxon>
        <taxon>Veronia</taxon>
    </lineage>
</organism>
<comment type="caution">
    <text evidence="4">The sequence shown here is derived from an EMBL/GenBank/DDBJ whole genome shotgun (WGS) entry which is preliminary data.</text>
</comment>
<sequence>MHHTELFAETASESPLTISNIIDDAGRMEVIWFPFSQYPWLKVWTNEPEKPPSSRRVSGAYNYPFSDNIPVFISDFIKSTLVANPSLVPAFGKLQAAITSFALKGGAKRETLFKKMTEPTKSRRGETTTDVISEAEFNIFEPYIKAVEHTLQGNSHTRSFLTQSNDLWGDAWKTLVYVRETTLRITANGYAVHLNRSDIQSFLHDFTQVYLRLQDKYASRGQYPMAGPMEIRITGTDTTNGLNILGAKPPAFSATTATTDSSLDSVVWLDLLTFSDMPEMGALYQEIENWLYEKLPAEQIRVEWSKGWGYNASGPWQNHDFIANTLRDTFASATSTYENTVARLRRYDPHYLFSSPFIKKLVP</sequence>